<organism evidence="3 4">
    <name type="scientific">Pontibacillus litoralis JSM 072002</name>
    <dbReference type="NCBI Taxonomy" id="1385512"/>
    <lineage>
        <taxon>Bacteria</taxon>
        <taxon>Bacillati</taxon>
        <taxon>Bacillota</taxon>
        <taxon>Bacilli</taxon>
        <taxon>Bacillales</taxon>
        <taxon>Bacillaceae</taxon>
        <taxon>Pontibacillus</taxon>
    </lineage>
</organism>
<dbReference type="InterPro" id="IPR050248">
    <property type="entry name" value="Polysacc_deacetylase_ArnD"/>
</dbReference>
<dbReference type="Proteomes" id="UP000030401">
    <property type="component" value="Unassembled WGS sequence"/>
</dbReference>
<dbReference type="STRING" id="1385512.N784_15195"/>
<proteinExistence type="predicted"/>
<dbReference type="GO" id="GO:0016810">
    <property type="term" value="F:hydrolase activity, acting on carbon-nitrogen (but not peptide) bonds"/>
    <property type="evidence" value="ECO:0007669"/>
    <property type="project" value="InterPro"/>
</dbReference>
<comment type="caution">
    <text evidence="3">The sequence shown here is derived from an EMBL/GenBank/DDBJ whole genome shotgun (WGS) entry which is preliminary data.</text>
</comment>
<dbReference type="eggNOG" id="COG0726">
    <property type="taxonomic scope" value="Bacteria"/>
</dbReference>
<dbReference type="InterPro" id="IPR011330">
    <property type="entry name" value="Glyco_hydro/deAcase_b/a-brl"/>
</dbReference>
<dbReference type="CDD" id="cd10944">
    <property type="entry name" value="CE4_SmPgdA_like"/>
    <property type="match status" value="1"/>
</dbReference>
<dbReference type="GO" id="GO:0005975">
    <property type="term" value="P:carbohydrate metabolic process"/>
    <property type="evidence" value="ECO:0007669"/>
    <property type="project" value="InterPro"/>
</dbReference>
<name>A0A0A5G3A3_9BACI</name>
<feature type="transmembrane region" description="Helical" evidence="1">
    <location>
        <begin position="12"/>
        <end position="31"/>
    </location>
</feature>
<evidence type="ECO:0000313" key="4">
    <source>
        <dbReference type="Proteomes" id="UP000030401"/>
    </source>
</evidence>
<gene>
    <name evidence="3" type="ORF">N784_15195</name>
</gene>
<keyword evidence="1" id="KW-0812">Transmembrane</keyword>
<reference evidence="3 4" key="1">
    <citation type="submission" date="2013-08" db="EMBL/GenBank/DDBJ databases">
        <authorList>
            <person name="Huang J."/>
            <person name="Wang G."/>
        </authorList>
    </citation>
    <scope>NUCLEOTIDE SEQUENCE [LARGE SCALE GENOMIC DNA]</scope>
    <source>
        <strain evidence="3 4">JSM 072002</strain>
    </source>
</reference>
<dbReference type="SUPFAM" id="SSF88713">
    <property type="entry name" value="Glycoside hydrolase/deacetylase"/>
    <property type="match status" value="1"/>
</dbReference>
<keyword evidence="1" id="KW-1133">Transmembrane helix</keyword>
<dbReference type="InterPro" id="IPR002509">
    <property type="entry name" value="NODB_dom"/>
</dbReference>
<dbReference type="Gene3D" id="3.20.20.370">
    <property type="entry name" value="Glycoside hydrolase/deacetylase"/>
    <property type="match status" value="1"/>
</dbReference>
<evidence type="ECO:0000256" key="1">
    <source>
        <dbReference type="SAM" id="Phobius"/>
    </source>
</evidence>
<dbReference type="AlphaFoldDB" id="A0A0A5G3A3"/>
<evidence type="ECO:0000259" key="2">
    <source>
        <dbReference type="PROSITE" id="PS51677"/>
    </source>
</evidence>
<dbReference type="Pfam" id="PF01522">
    <property type="entry name" value="Polysacc_deac_1"/>
    <property type="match status" value="1"/>
</dbReference>
<keyword evidence="4" id="KW-1185">Reference proteome</keyword>
<accession>A0A0A5G3A3</accession>
<feature type="domain" description="NodB homology" evidence="2">
    <location>
        <begin position="76"/>
        <end position="260"/>
    </location>
</feature>
<dbReference type="RefSeq" id="WP_052127158.1">
    <property type="nucleotide sequence ID" value="NZ_AVPG01000006.1"/>
</dbReference>
<dbReference type="PANTHER" id="PTHR10587">
    <property type="entry name" value="GLYCOSYL TRANSFERASE-RELATED"/>
    <property type="match status" value="1"/>
</dbReference>
<dbReference type="PANTHER" id="PTHR10587:SF125">
    <property type="entry name" value="POLYSACCHARIDE DEACETYLASE YHEN-RELATED"/>
    <property type="match status" value="1"/>
</dbReference>
<sequence length="273" mass="30941">MRSKKKRKKRSFLAEIVGITGLLLVLVMLIHDNKALTFTSKALPYSIHSTNASASYEKGNISESLFPTPIQPSDEKVVYLTFDDGPNEASNDILDILQKYDAKATFFMLEPNMTTYKQSVLRMRDEGHTLALHGVTHDQHIFYASSSSVLQELNQGQSTLASITGEVTRLIRTPYGSIPHMTPTYRKAVQDHDYILWDWNVDSKDWAFRDKRYVQEVMEGVHKLAGSNQPIIILMHEKTTTAAHLDLLLSQLDAEGYAFKELTDDMDPVQFQS</sequence>
<evidence type="ECO:0000313" key="3">
    <source>
        <dbReference type="EMBL" id="KGX87591.1"/>
    </source>
</evidence>
<keyword evidence="1" id="KW-0472">Membrane</keyword>
<dbReference type="PROSITE" id="PS51677">
    <property type="entry name" value="NODB"/>
    <property type="match status" value="1"/>
</dbReference>
<dbReference type="EMBL" id="AVPG01000006">
    <property type="protein sequence ID" value="KGX87591.1"/>
    <property type="molecule type" value="Genomic_DNA"/>
</dbReference>
<protein>
    <recommendedName>
        <fullName evidence="2">NodB homology domain-containing protein</fullName>
    </recommendedName>
</protein>